<dbReference type="PANTHER" id="PTHR24412">
    <property type="entry name" value="KELCH PROTEIN"/>
    <property type="match status" value="1"/>
</dbReference>
<dbReference type="EMBL" id="DQ437594">
    <property type="protein sequence ID" value="ABD97593.1"/>
    <property type="molecule type" value="Genomic_DNA"/>
</dbReference>
<dbReference type="PANTHER" id="PTHR24412:SF441">
    <property type="entry name" value="KELCH-LIKE PROTEIN 28"/>
    <property type="match status" value="1"/>
</dbReference>
<feature type="domain" description="BACK" evidence="3">
    <location>
        <begin position="4"/>
        <end position="55"/>
    </location>
</feature>
<evidence type="ECO:0000259" key="3">
    <source>
        <dbReference type="Pfam" id="PF07707"/>
    </source>
</evidence>
<dbReference type="Pfam" id="PF01344">
    <property type="entry name" value="Kelch_1"/>
    <property type="match status" value="1"/>
</dbReference>
<evidence type="ECO:0000256" key="2">
    <source>
        <dbReference type="ARBA" id="ARBA00022737"/>
    </source>
</evidence>
<evidence type="ECO:0000313" key="5">
    <source>
        <dbReference type="Proteomes" id="UP000139570"/>
    </source>
</evidence>
<gene>
    <name evidence="4" type="ORF">TATV_DAH68_027</name>
</gene>
<dbReference type="InterPro" id="IPR011705">
    <property type="entry name" value="BACK"/>
</dbReference>
<dbReference type="RefSeq" id="YP_717334.1">
    <property type="nucleotide sequence ID" value="NC_008291.1"/>
</dbReference>
<sequence length="179" mass="20423">MLEIINNITAATSDPEFGKLSKDELTTILSHENVNVNHEDVTAMILLKWIHKNPNDVDIINILHPKFMTNTMCNAISLLGLTISKSTKPVTRNGIKHNIVVIKNSDYISTITHYSPRTEYWTIVGNTDRQFYNANVLYNCLYIIGGMINNRHVYSVSRVDLKTKKWKTVTNMSSLKIRS</sequence>
<reference evidence="4 5" key="1">
    <citation type="journal article" date="2006" name="Science">
        <title>Genome sequence diversity and clues to the evolution of variola (smallpox) virus.</title>
        <authorList>
            <person name="Esposito J.J."/>
            <person name="Sammons S.A."/>
            <person name="Frace A.M."/>
            <person name="Osborne J.D."/>
            <person name="Olsen-Rasmussen M."/>
            <person name="Zhang M."/>
            <person name="Govil D."/>
            <person name="Damon I.K."/>
            <person name="Kline R."/>
            <person name="Laker M."/>
            <person name="Li Y."/>
            <person name="Smith G.L."/>
            <person name="Meyer H."/>
            <person name="LeDuc J.W."/>
            <person name="Wohlhueter R.M."/>
        </authorList>
    </citation>
    <scope>NUCLEOTIDE SEQUENCE [LARGE SCALE GENOMIC DNA]</scope>
    <source>
        <strain evidence="4">Dahomey 1968</strain>
    </source>
</reference>
<proteinExistence type="predicted"/>
<dbReference type="GeneID" id="4238667"/>
<protein>
    <submittedName>
        <fullName evidence="4">Kelch-like protein</fullName>
    </submittedName>
</protein>
<dbReference type="Pfam" id="PF07707">
    <property type="entry name" value="BACK"/>
    <property type="match status" value="1"/>
</dbReference>
<keyword evidence="1" id="KW-0880">Kelch repeat</keyword>
<dbReference type="Gene3D" id="1.25.40.420">
    <property type="match status" value="1"/>
</dbReference>
<accession>Q0NPI4</accession>
<keyword evidence="2" id="KW-0677">Repeat</keyword>
<dbReference type="KEGG" id="vg:4238667"/>
<name>Q0NPI4_9POXV</name>
<dbReference type="Proteomes" id="UP000139570">
    <property type="component" value="Segment"/>
</dbReference>
<dbReference type="SUPFAM" id="SSF117281">
    <property type="entry name" value="Kelch motif"/>
    <property type="match status" value="1"/>
</dbReference>
<dbReference type="InterPro" id="IPR015915">
    <property type="entry name" value="Kelch-typ_b-propeller"/>
</dbReference>
<dbReference type="Gene3D" id="2.120.10.80">
    <property type="entry name" value="Kelch-type beta propeller"/>
    <property type="match status" value="1"/>
</dbReference>
<evidence type="ECO:0000256" key="1">
    <source>
        <dbReference type="ARBA" id="ARBA00022441"/>
    </source>
</evidence>
<evidence type="ECO:0000313" key="4">
    <source>
        <dbReference type="EMBL" id="ABD97593.1"/>
    </source>
</evidence>
<keyword evidence="5" id="KW-1185">Reference proteome</keyword>
<dbReference type="InterPro" id="IPR006652">
    <property type="entry name" value="Kelch_1"/>
</dbReference>
<organism evidence="4 5">
    <name type="scientific">Taterapox virus</name>
    <dbReference type="NCBI Taxonomy" id="28871"/>
    <lineage>
        <taxon>Viruses</taxon>
        <taxon>Varidnaviria</taxon>
        <taxon>Bamfordvirae</taxon>
        <taxon>Nucleocytoviricota</taxon>
        <taxon>Pokkesviricetes</taxon>
        <taxon>Chitovirales</taxon>
        <taxon>Poxviridae</taxon>
        <taxon>Chordopoxvirinae</taxon>
        <taxon>Orthopoxvirus</taxon>
        <taxon>Orthopoxvirus taterapox</taxon>
    </lineage>
</organism>